<dbReference type="PANTHER" id="PTHR47985:SF44">
    <property type="entry name" value="SERINE_THREONINE-PROTEIN KINASE PBS1"/>
    <property type="match status" value="1"/>
</dbReference>
<feature type="non-terminal residue" evidence="6">
    <location>
        <position position="272"/>
    </location>
</feature>
<protein>
    <recommendedName>
        <fullName evidence="5">Protein kinase domain-containing protein</fullName>
    </recommendedName>
</protein>
<dbReference type="PROSITE" id="PS00107">
    <property type="entry name" value="PROTEIN_KINASE_ATP"/>
    <property type="match status" value="1"/>
</dbReference>
<keyword evidence="3" id="KW-0472">Membrane</keyword>
<evidence type="ECO:0000259" key="5">
    <source>
        <dbReference type="PROSITE" id="PS50011"/>
    </source>
</evidence>
<keyword evidence="2" id="KW-0808">Transferase</keyword>
<evidence type="ECO:0000256" key="1">
    <source>
        <dbReference type="ARBA" id="ARBA00004370"/>
    </source>
</evidence>
<proteinExistence type="predicted"/>
<accession>A0AA41VTS9</accession>
<evidence type="ECO:0000256" key="3">
    <source>
        <dbReference type="ARBA" id="ARBA00023136"/>
    </source>
</evidence>
<evidence type="ECO:0000256" key="2">
    <source>
        <dbReference type="ARBA" id="ARBA00022527"/>
    </source>
</evidence>
<reference evidence="6" key="1">
    <citation type="submission" date="2022-03" db="EMBL/GenBank/DDBJ databases">
        <title>A functionally conserved STORR gene fusion in Papaver species that diverged 16.8 million years ago.</title>
        <authorList>
            <person name="Catania T."/>
        </authorList>
    </citation>
    <scope>NUCLEOTIDE SEQUENCE</scope>
    <source>
        <strain evidence="6">S-191538</strain>
    </source>
</reference>
<keyword evidence="4" id="KW-0067">ATP-binding</keyword>
<gene>
    <name evidence="6" type="ORF">MKW94_010982</name>
</gene>
<feature type="domain" description="Protein kinase" evidence="5">
    <location>
        <begin position="58"/>
        <end position="272"/>
    </location>
</feature>
<dbReference type="EMBL" id="JAJJMA010289814">
    <property type="protein sequence ID" value="MCL7047140.1"/>
    <property type="molecule type" value="Genomic_DNA"/>
</dbReference>
<dbReference type="Proteomes" id="UP001177140">
    <property type="component" value="Unassembled WGS sequence"/>
</dbReference>
<dbReference type="InterPro" id="IPR000719">
    <property type="entry name" value="Prot_kinase_dom"/>
</dbReference>
<keyword evidence="7" id="KW-1185">Reference proteome</keyword>
<evidence type="ECO:0000313" key="7">
    <source>
        <dbReference type="Proteomes" id="UP001177140"/>
    </source>
</evidence>
<keyword evidence="2" id="KW-0723">Serine/threonine-protein kinase</keyword>
<dbReference type="AlphaFoldDB" id="A0AA41VTS9"/>
<evidence type="ECO:0000313" key="6">
    <source>
        <dbReference type="EMBL" id="MCL7047140.1"/>
    </source>
</evidence>
<keyword evidence="2" id="KW-0418">Kinase</keyword>
<name>A0AA41VTS9_PAPNU</name>
<sequence>MAWFRCFSCVRSVHSHQPERRNAPRADRVKLEQAEFQLSVANVRVFESKELIVATDAFNPGRLLGEGRSGRVYKGILEDGQEIAVKRFHAQADLWAEAQMLNCVEHSNLVKMIGYCDKGKDHIIVNEFLSLRSLNLHLHGLQPGQKPLDWKTRMKIAEGVAKALEYLHDQHDPPVIYGGLKTTGILLDEKYNPKLSDFGFAKYGPAWHDNRVETVLIKLPLDYAAPEYPMCGSLSLKTDVYSFGVVLLGLISGRKTFDLTRTRDEGRHIFAW</sequence>
<dbReference type="InterPro" id="IPR001245">
    <property type="entry name" value="Ser-Thr/Tyr_kinase_cat_dom"/>
</dbReference>
<dbReference type="PANTHER" id="PTHR47985">
    <property type="entry name" value="OS07G0668900 PROTEIN"/>
    <property type="match status" value="1"/>
</dbReference>
<dbReference type="PROSITE" id="PS50011">
    <property type="entry name" value="PROTEIN_KINASE_DOM"/>
    <property type="match status" value="1"/>
</dbReference>
<dbReference type="Gene3D" id="3.30.200.20">
    <property type="entry name" value="Phosphorylase Kinase, domain 1"/>
    <property type="match status" value="1"/>
</dbReference>
<dbReference type="Gene3D" id="1.10.510.10">
    <property type="entry name" value="Transferase(Phosphotransferase) domain 1"/>
    <property type="match status" value="1"/>
</dbReference>
<comment type="caution">
    <text evidence="6">The sequence shown here is derived from an EMBL/GenBank/DDBJ whole genome shotgun (WGS) entry which is preliminary data.</text>
</comment>
<dbReference type="GO" id="GO:0005524">
    <property type="term" value="F:ATP binding"/>
    <property type="evidence" value="ECO:0007669"/>
    <property type="project" value="UniProtKB-UniRule"/>
</dbReference>
<dbReference type="Pfam" id="PF07714">
    <property type="entry name" value="PK_Tyr_Ser-Thr"/>
    <property type="match status" value="1"/>
</dbReference>
<comment type="subcellular location">
    <subcellularLocation>
        <location evidence="1">Membrane</location>
    </subcellularLocation>
</comment>
<dbReference type="GO" id="GO:0004674">
    <property type="term" value="F:protein serine/threonine kinase activity"/>
    <property type="evidence" value="ECO:0007669"/>
    <property type="project" value="UniProtKB-KW"/>
</dbReference>
<feature type="binding site" evidence="4">
    <location>
        <position position="86"/>
    </location>
    <ligand>
        <name>ATP</name>
        <dbReference type="ChEBI" id="CHEBI:30616"/>
    </ligand>
</feature>
<dbReference type="InterPro" id="IPR011009">
    <property type="entry name" value="Kinase-like_dom_sf"/>
</dbReference>
<evidence type="ECO:0000256" key="4">
    <source>
        <dbReference type="PROSITE-ProRule" id="PRU10141"/>
    </source>
</evidence>
<dbReference type="GO" id="GO:0016020">
    <property type="term" value="C:membrane"/>
    <property type="evidence" value="ECO:0007669"/>
    <property type="project" value="UniProtKB-SubCell"/>
</dbReference>
<organism evidence="6 7">
    <name type="scientific">Papaver nudicaule</name>
    <name type="common">Iceland poppy</name>
    <dbReference type="NCBI Taxonomy" id="74823"/>
    <lineage>
        <taxon>Eukaryota</taxon>
        <taxon>Viridiplantae</taxon>
        <taxon>Streptophyta</taxon>
        <taxon>Embryophyta</taxon>
        <taxon>Tracheophyta</taxon>
        <taxon>Spermatophyta</taxon>
        <taxon>Magnoliopsida</taxon>
        <taxon>Ranunculales</taxon>
        <taxon>Papaveraceae</taxon>
        <taxon>Papaveroideae</taxon>
        <taxon>Papaver</taxon>
    </lineage>
</organism>
<keyword evidence="4" id="KW-0547">Nucleotide-binding</keyword>
<dbReference type="SUPFAM" id="SSF56112">
    <property type="entry name" value="Protein kinase-like (PK-like)"/>
    <property type="match status" value="1"/>
</dbReference>
<dbReference type="InterPro" id="IPR017441">
    <property type="entry name" value="Protein_kinase_ATP_BS"/>
</dbReference>